<keyword evidence="12" id="KW-0804">Transcription</keyword>
<evidence type="ECO:0000256" key="7">
    <source>
        <dbReference type="ARBA" id="ARBA00022806"/>
    </source>
</evidence>
<dbReference type="Gene3D" id="1.10.8.60">
    <property type="match status" value="1"/>
</dbReference>
<keyword evidence="13" id="KW-0234">DNA repair</keyword>
<dbReference type="EC" id="3.6.4.12" evidence="3"/>
<dbReference type="InterPro" id="IPR027238">
    <property type="entry name" value="RuvB-like"/>
</dbReference>
<dbReference type="Pfam" id="PF06068">
    <property type="entry name" value="TIP49"/>
    <property type="match status" value="1"/>
</dbReference>
<dbReference type="GO" id="GO:0016887">
    <property type="term" value="F:ATP hydrolysis activity"/>
    <property type="evidence" value="ECO:0007669"/>
    <property type="project" value="RHEA"/>
</dbReference>
<feature type="transmembrane region" description="Helical" evidence="18">
    <location>
        <begin position="324"/>
        <end position="345"/>
    </location>
</feature>
<feature type="transmembrane region" description="Helical" evidence="18">
    <location>
        <begin position="144"/>
        <end position="163"/>
    </location>
</feature>
<comment type="caution">
    <text evidence="20">The sequence shown here is derived from an EMBL/GenBank/DDBJ whole genome shotgun (WGS) entry which is preliminary data.</text>
</comment>
<dbReference type="Gene3D" id="2.40.50.360">
    <property type="entry name" value="RuvB-like helicase, domain II"/>
    <property type="match status" value="1"/>
</dbReference>
<dbReference type="PANTHER" id="PTHR11093">
    <property type="entry name" value="RUVB-RELATED REPTIN AND PONTIN"/>
    <property type="match status" value="1"/>
</dbReference>
<comment type="subcellular location">
    <subcellularLocation>
        <location evidence="1">Nucleus</location>
    </subcellularLocation>
</comment>
<evidence type="ECO:0000256" key="5">
    <source>
        <dbReference type="ARBA" id="ARBA00022763"/>
    </source>
</evidence>
<dbReference type="InterPro" id="IPR027417">
    <property type="entry name" value="P-loop_NTPase"/>
</dbReference>
<keyword evidence="14" id="KW-0539">Nucleus</keyword>
<gene>
    <name evidence="20" type="ORF">AAL_03091</name>
</gene>
<keyword evidence="8" id="KW-0067">ATP-binding</keyword>
<dbReference type="GO" id="GO:0003678">
    <property type="term" value="F:DNA helicase activity"/>
    <property type="evidence" value="ECO:0007669"/>
    <property type="project" value="UniProtKB-EC"/>
</dbReference>
<comment type="catalytic activity">
    <reaction evidence="15">
        <text>ATP + H2O = ADP + phosphate + H(+)</text>
        <dbReference type="Rhea" id="RHEA:13065"/>
        <dbReference type="ChEBI" id="CHEBI:15377"/>
        <dbReference type="ChEBI" id="CHEBI:15378"/>
        <dbReference type="ChEBI" id="CHEBI:30616"/>
        <dbReference type="ChEBI" id="CHEBI:43474"/>
        <dbReference type="ChEBI" id="CHEBI:456216"/>
        <dbReference type="EC" id="3.6.4.12"/>
    </reaction>
</comment>
<dbReference type="InterPro" id="IPR000620">
    <property type="entry name" value="EamA_dom"/>
</dbReference>
<dbReference type="InterPro" id="IPR003593">
    <property type="entry name" value="AAA+_ATPase"/>
</dbReference>
<feature type="transmembrane region" description="Helical" evidence="18">
    <location>
        <begin position="206"/>
        <end position="224"/>
    </location>
</feature>
<dbReference type="Pfam" id="PF00892">
    <property type="entry name" value="EamA"/>
    <property type="match status" value="2"/>
</dbReference>
<keyword evidence="4" id="KW-0547">Nucleotide-binding</keyword>
<feature type="transmembrane region" description="Helical" evidence="18">
    <location>
        <begin position="112"/>
        <end position="132"/>
    </location>
</feature>
<dbReference type="GO" id="GO:0016020">
    <property type="term" value="C:membrane"/>
    <property type="evidence" value="ECO:0007669"/>
    <property type="project" value="InterPro"/>
</dbReference>
<proteinExistence type="inferred from homology"/>
<dbReference type="STRING" id="1081109.A0A168E9R2"/>
<dbReference type="Pfam" id="PF17856">
    <property type="entry name" value="TIP49_C"/>
    <property type="match status" value="1"/>
</dbReference>
<evidence type="ECO:0000256" key="2">
    <source>
        <dbReference type="ARBA" id="ARBA00007519"/>
    </source>
</evidence>
<evidence type="ECO:0000256" key="9">
    <source>
        <dbReference type="ARBA" id="ARBA00022853"/>
    </source>
</evidence>
<evidence type="ECO:0000256" key="18">
    <source>
        <dbReference type="SAM" id="Phobius"/>
    </source>
</evidence>
<dbReference type="GO" id="GO:0031011">
    <property type="term" value="C:Ino80 complex"/>
    <property type="evidence" value="ECO:0007669"/>
    <property type="project" value="UniProtKB-ARBA"/>
</dbReference>
<dbReference type="InterPro" id="IPR010339">
    <property type="entry name" value="TIP49_P-loop"/>
</dbReference>
<evidence type="ECO:0000313" key="21">
    <source>
        <dbReference type="Proteomes" id="UP000078544"/>
    </source>
</evidence>
<feature type="transmembrane region" description="Helical" evidence="18">
    <location>
        <begin position="365"/>
        <end position="383"/>
    </location>
</feature>
<evidence type="ECO:0000256" key="17">
    <source>
        <dbReference type="SAM" id="MobiDB-lite"/>
    </source>
</evidence>
<feature type="region of interest" description="Disordered" evidence="17">
    <location>
        <begin position="487"/>
        <end position="507"/>
    </location>
</feature>
<feature type="domain" description="AAA+ ATPase" evidence="19">
    <location>
        <begin position="578"/>
        <end position="867"/>
    </location>
</feature>
<feature type="transmembrane region" description="Helical" evidence="18">
    <location>
        <begin position="420"/>
        <end position="439"/>
    </location>
</feature>
<feature type="compositionally biased region" description="Polar residues" evidence="17">
    <location>
        <begin position="57"/>
        <end position="66"/>
    </location>
</feature>
<keyword evidence="21" id="KW-1185">Reference proteome</keyword>
<reference evidence="20 21" key="1">
    <citation type="journal article" date="2016" name="Genome Biol. Evol.">
        <title>Divergent and convergent evolution of fungal pathogenicity.</title>
        <authorList>
            <person name="Shang Y."/>
            <person name="Xiao G."/>
            <person name="Zheng P."/>
            <person name="Cen K."/>
            <person name="Zhan S."/>
            <person name="Wang C."/>
        </authorList>
    </citation>
    <scope>NUCLEOTIDE SEQUENCE [LARGE SCALE GENOMIC DNA]</scope>
    <source>
        <strain evidence="20 21">RCEF 2490</strain>
    </source>
</reference>
<keyword evidence="7" id="KW-0347">Helicase</keyword>
<evidence type="ECO:0000256" key="15">
    <source>
        <dbReference type="ARBA" id="ARBA00047995"/>
    </source>
</evidence>
<evidence type="ECO:0000256" key="12">
    <source>
        <dbReference type="ARBA" id="ARBA00023163"/>
    </source>
</evidence>
<evidence type="ECO:0000313" key="20">
    <source>
        <dbReference type="EMBL" id="KZZ98573.1"/>
    </source>
</evidence>
<dbReference type="SMART" id="SM00382">
    <property type="entry name" value="AAA"/>
    <property type="match status" value="1"/>
</dbReference>
<feature type="transmembrane region" description="Helical" evidence="18">
    <location>
        <begin position="294"/>
        <end position="317"/>
    </location>
</feature>
<dbReference type="FunFam" id="2.40.50.360:FF:000001">
    <property type="entry name" value="RuvB-like helicase"/>
    <property type="match status" value="1"/>
</dbReference>
<feature type="transmembrane region" description="Helical" evidence="18">
    <location>
        <begin position="175"/>
        <end position="194"/>
    </location>
</feature>
<keyword evidence="6" id="KW-0378">Hydrolase</keyword>
<dbReference type="InterPro" id="IPR037185">
    <property type="entry name" value="EmrE-like"/>
</dbReference>
<evidence type="ECO:0000256" key="13">
    <source>
        <dbReference type="ARBA" id="ARBA00023204"/>
    </source>
</evidence>
<feature type="region of interest" description="Disordered" evidence="17">
    <location>
        <begin position="1"/>
        <end position="44"/>
    </location>
</feature>
<feature type="region of interest" description="Disordered" evidence="17">
    <location>
        <begin position="57"/>
        <end position="90"/>
    </location>
</feature>
<evidence type="ECO:0000256" key="10">
    <source>
        <dbReference type="ARBA" id="ARBA00023015"/>
    </source>
</evidence>
<evidence type="ECO:0000256" key="14">
    <source>
        <dbReference type="ARBA" id="ARBA00023242"/>
    </source>
</evidence>
<protein>
    <recommendedName>
        <fullName evidence="16">RuvB-like helicase 1</fullName>
        <ecNumber evidence="3">3.6.4.12</ecNumber>
    </recommendedName>
</protein>
<dbReference type="GO" id="GO:0006281">
    <property type="term" value="P:DNA repair"/>
    <property type="evidence" value="ECO:0007669"/>
    <property type="project" value="UniProtKB-KW"/>
</dbReference>
<dbReference type="FunFam" id="1.10.8.60:FF:000010">
    <property type="entry name" value="RuvB-like helicase"/>
    <property type="match status" value="1"/>
</dbReference>
<evidence type="ECO:0000256" key="1">
    <source>
        <dbReference type="ARBA" id="ARBA00004123"/>
    </source>
</evidence>
<dbReference type="GO" id="GO:0005524">
    <property type="term" value="F:ATP binding"/>
    <property type="evidence" value="ECO:0007669"/>
    <property type="project" value="UniProtKB-KW"/>
</dbReference>
<feature type="transmembrane region" description="Helical" evidence="18">
    <location>
        <begin position="236"/>
        <end position="254"/>
    </location>
</feature>
<accession>A0A168E9R2</accession>
<name>A0A168E9R2_9HYPO</name>
<feature type="region of interest" description="Disordered" evidence="17">
    <location>
        <begin position="262"/>
        <end position="283"/>
    </location>
</feature>
<keyword evidence="9" id="KW-0156">Chromatin regulator</keyword>
<evidence type="ECO:0000256" key="3">
    <source>
        <dbReference type="ARBA" id="ARBA00012551"/>
    </source>
</evidence>
<dbReference type="Gene3D" id="3.40.50.300">
    <property type="entry name" value="P-loop containing nucleotide triphosphate hydrolases"/>
    <property type="match status" value="1"/>
</dbReference>
<dbReference type="SUPFAM" id="SSF52540">
    <property type="entry name" value="P-loop containing nucleoside triphosphate hydrolases"/>
    <property type="match status" value="1"/>
</dbReference>
<keyword evidence="18" id="KW-0472">Membrane</keyword>
<keyword evidence="18" id="KW-1133">Transmembrane helix</keyword>
<sequence length="973" mass="104993">MDRPSPMQPEYTSAGPNVPSPPHDAQDASSSGTSATKSHKIDDGSLMGLPLEALQTGQPRSLSLSPAPSGRLSPIAHGAGPPHPHTPGNMLLASGGSMSWALQKFWATNKPAILVALSQFFGACMNLSARFLELEGDGMHPVQMLLMRQSVTASCCLVYMWLAKITEAPLGRKDIRWLLLVRGCSGFFGIYGVWWSMMYLPLADATVITFLSPGVAGFLCYFLLKEPFTRLEQLATLVALMGVVLIAQPAALFARGSSAADGAQQHHHPAEDPGLRPHGSIPGADHETTPQERLLAVGVALLGVFGAAGAFTTLRAIGKRAHPLISVNAFAVICTVVCSAALIIAPLADIAQPSMRWITPSTAKQWLLLVLLGVFGFIMQYLLASGLGADKSNRANSMIYTHMLFAVSFDRWIFGHHMGFMSFAGCTLILGSAFGVIIMKRPPPAAKTEDPERQGNLSVASLEQQFTTTKTPQLLCARSIRRFTLSSPPPHRSSFDSHLWRSPDAPGDARQQLAKMVQISEVKGNKRDNRTAAHTHIKGLGLKSDGRAEKSQAGFVGQGSARESCGVVVDLIRAHKMAGRGVLLAGGPGTGKTALALAISQELGTKIPFCPIVGSEIYSTEVKKTEVLMENFRRAIGLKVRETKEVYEGEVTELTPEEAENPLGGYGKTISTLLIGLKSAKGQKKLRLDPSIYEAIQKERVTVGDVIYIEANTGACKRVGRSDAYATEFDLEAEEYVPIPKGEVHKKKEIVQDVTLHDLDVANARPQGGQDIMSMMGQLMKPKMTEITEKLRAEINKVVSKYIDQGVAELVPGVLFIDEAHMLDVECFTYLNRALESPIAPIVVLASNRGMCTIRGTDDIVAAHGIPTDFLARLLIIPTAPYQADEIKQIVRIRSSTEGVAITDAAIDKISDHGVRISLRYCLQLLTPASILAKANGRSQIDVQDVTECEDLFLDARRSASLLSSEAGRGYIS</sequence>
<dbReference type="InterPro" id="IPR041048">
    <property type="entry name" value="RuvB-like_C"/>
</dbReference>
<evidence type="ECO:0000256" key="6">
    <source>
        <dbReference type="ARBA" id="ARBA00022801"/>
    </source>
</evidence>
<evidence type="ECO:0000256" key="11">
    <source>
        <dbReference type="ARBA" id="ARBA00023159"/>
    </source>
</evidence>
<evidence type="ECO:0000256" key="16">
    <source>
        <dbReference type="ARBA" id="ARBA00073456"/>
    </source>
</evidence>
<keyword evidence="10" id="KW-0805">Transcription regulation</keyword>
<organism evidence="20 21">
    <name type="scientific">Moelleriella libera RCEF 2490</name>
    <dbReference type="NCBI Taxonomy" id="1081109"/>
    <lineage>
        <taxon>Eukaryota</taxon>
        <taxon>Fungi</taxon>
        <taxon>Dikarya</taxon>
        <taxon>Ascomycota</taxon>
        <taxon>Pezizomycotina</taxon>
        <taxon>Sordariomycetes</taxon>
        <taxon>Hypocreomycetidae</taxon>
        <taxon>Hypocreales</taxon>
        <taxon>Clavicipitaceae</taxon>
        <taxon>Moelleriella</taxon>
    </lineage>
</organism>
<feature type="compositionally biased region" description="Polar residues" evidence="17">
    <location>
        <begin position="27"/>
        <end position="36"/>
    </location>
</feature>
<keyword evidence="11" id="KW-0010">Activator</keyword>
<dbReference type="GO" id="GO:0006325">
    <property type="term" value="P:chromatin organization"/>
    <property type="evidence" value="ECO:0007669"/>
    <property type="project" value="UniProtKB-KW"/>
</dbReference>
<dbReference type="GO" id="GO:0000812">
    <property type="term" value="C:Swr1 complex"/>
    <property type="evidence" value="ECO:0007669"/>
    <property type="project" value="UniProtKB-ARBA"/>
</dbReference>
<dbReference type="InterPro" id="IPR042487">
    <property type="entry name" value="RuvBL1/2_DNA/RNA_bd_dom"/>
</dbReference>
<dbReference type="SUPFAM" id="SSF103481">
    <property type="entry name" value="Multidrug resistance efflux transporter EmrE"/>
    <property type="match status" value="2"/>
</dbReference>
<dbReference type="EMBL" id="AZGY01000005">
    <property type="protein sequence ID" value="KZZ98573.1"/>
    <property type="molecule type" value="Genomic_DNA"/>
</dbReference>
<evidence type="ECO:0000256" key="4">
    <source>
        <dbReference type="ARBA" id="ARBA00022741"/>
    </source>
</evidence>
<keyword evidence="5" id="KW-0227">DNA damage</keyword>
<dbReference type="Proteomes" id="UP000078544">
    <property type="component" value="Unassembled WGS sequence"/>
</dbReference>
<evidence type="ECO:0000256" key="8">
    <source>
        <dbReference type="ARBA" id="ARBA00022840"/>
    </source>
</evidence>
<comment type="similarity">
    <text evidence="2">Belongs to the RuvB family.</text>
</comment>
<keyword evidence="18" id="KW-0812">Transmembrane</keyword>
<evidence type="ECO:0000259" key="19">
    <source>
        <dbReference type="SMART" id="SM00382"/>
    </source>
</evidence>
<dbReference type="AlphaFoldDB" id="A0A168E9R2"/>
<dbReference type="OrthoDB" id="10060499at2759"/>